<dbReference type="Proteomes" id="UP000265520">
    <property type="component" value="Unassembled WGS sequence"/>
</dbReference>
<proteinExistence type="predicted"/>
<comment type="caution">
    <text evidence="1">The sequence shown here is derived from an EMBL/GenBank/DDBJ whole genome shotgun (WGS) entry which is preliminary data.</text>
</comment>
<sequence>MDGATRHRLLRDAQFPDKKYAACHLNGATRQYPCA</sequence>
<dbReference type="AlphaFoldDB" id="A0A392VRZ7"/>
<organism evidence="1 2">
    <name type="scientific">Trifolium medium</name>
    <dbReference type="NCBI Taxonomy" id="97028"/>
    <lineage>
        <taxon>Eukaryota</taxon>
        <taxon>Viridiplantae</taxon>
        <taxon>Streptophyta</taxon>
        <taxon>Embryophyta</taxon>
        <taxon>Tracheophyta</taxon>
        <taxon>Spermatophyta</taxon>
        <taxon>Magnoliopsida</taxon>
        <taxon>eudicotyledons</taxon>
        <taxon>Gunneridae</taxon>
        <taxon>Pentapetalae</taxon>
        <taxon>rosids</taxon>
        <taxon>fabids</taxon>
        <taxon>Fabales</taxon>
        <taxon>Fabaceae</taxon>
        <taxon>Papilionoideae</taxon>
        <taxon>50 kb inversion clade</taxon>
        <taxon>NPAAA clade</taxon>
        <taxon>Hologalegina</taxon>
        <taxon>IRL clade</taxon>
        <taxon>Trifolieae</taxon>
        <taxon>Trifolium</taxon>
    </lineage>
</organism>
<protein>
    <submittedName>
        <fullName evidence="1">Uncharacterized protein</fullName>
    </submittedName>
</protein>
<accession>A0A392VRZ7</accession>
<evidence type="ECO:0000313" key="1">
    <source>
        <dbReference type="EMBL" id="MCI89200.1"/>
    </source>
</evidence>
<keyword evidence="2" id="KW-1185">Reference proteome</keyword>
<feature type="non-terminal residue" evidence="1">
    <location>
        <position position="35"/>
    </location>
</feature>
<name>A0A392VRZ7_9FABA</name>
<reference evidence="1 2" key="1">
    <citation type="journal article" date="2018" name="Front. Plant Sci.">
        <title>Red Clover (Trifolium pratense) and Zigzag Clover (T. medium) - A Picture of Genomic Similarities and Differences.</title>
        <authorList>
            <person name="Dluhosova J."/>
            <person name="Istvanek J."/>
            <person name="Nedelnik J."/>
            <person name="Repkova J."/>
        </authorList>
    </citation>
    <scope>NUCLEOTIDE SEQUENCE [LARGE SCALE GENOMIC DNA]</scope>
    <source>
        <strain evidence="2">cv. 10/8</strain>
        <tissue evidence="1">Leaf</tissue>
    </source>
</reference>
<evidence type="ECO:0000313" key="2">
    <source>
        <dbReference type="Proteomes" id="UP000265520"/>
    </source>
</evidence>
<dbReference type="EMBL" id="LXQA011213693">
    <property type="protein sequence ID" value="MCI89200.1"/>
    <property type="molecule type" value="Genomic_DNA"/>
</dbReference>